<proteinExistence type="inferred from homology"/>
<dbReference type="SUPFAM" id="SSF89919">
    <property type="entry name" value="Ribosome-binding factor A, RbfA"/>
    <property type="match status" value="1"/>
</dbReference>
<dbReference type="PROSITE" id="PS01319">
    <property type="entry name" value="RBFA"/>
    <property type="match status" value="1"/>
</dbReference>
<dbReference type="EMBL" id="BSOB01000061">
    <property type="protein sequence ID" value="GLQ95342.1"/>
    <property type="molecule type" value="Genomic_DNA"/>
</dbReference>
<dbReference type="Pfam" id="PF02033">
    <property type="entry name" value="RBFA"/>
    <property type="match status" value="1"/>
</dbReference>
<evidence type="ECO:0000256" key="2">
    <source>
        <dbReference type="HAMAP-Rule" id="MF_00003"/>
    </source>
</evidence>
<dbReference type="InterPro" id="IPR015946">
    <property type="entry name" value="KH_dom-like_a/b"/>
</dbReference>
<name>A0ABQ5XX82_9GAMM</name>
<protein>
    <recommendedName>
        <fullName evidence="2">Ribosome-binding factor A</fullName>
    </recommendedName>
</protein>
<dbReference type="Gene3D" id="3.30.300.20">
    <property type="match status" value="1"/>
</dbReference>
<evidence type="ECO:0000313" key="4">
    <source>
        <dbReference type="Proteomes" id="UP001156670"/>
    </source>
</evidence>
<reference evidence="4" key="1">
    <citation type="journal article" date="2019" name="Int. J. Syst. Evol. Microbiol.">
        <title>The Global Catalogue of Microorganisms (GCM) 10K type strain sequencing project: providing services to taxonomists for standard genome sequencing and annotation.</title>
        <authorList>
            <consortium name="The Broad Institute Genomics Platform"/>
            <consortium name="The Broad Institute Genome Sequencing Center for Infectious Disease"/>
            <person name="Wu L."/>
            <person name="Ma J."/>
        </authorList>
    </citation>
    <scope>NUCLEOTIDE SEQUENCE [LARGE SCALE GENOMIC DNA]</scope>
    <source>
        <strain evidence="4">NBRC 111980</strain>
    </source>
</reference>
<dbReference type="InterPro" id="IPR000238">
    <property type="entry name" value="RbfA"/>
</dbReference>
<comment type="subunit">
    <text evidence="2">Monomer. Binds 30S ribosomal subunits, but not 50S ribosomal subunits or 70S ribosomes.</text>
</comment>
<keyword evidence="1 2" id="KW-0690">Ribosome biogenesis</keyword>
<evidence type="ECO:0000313" key="3">
    <source>
        <dbReference type="EMBL" id="GLQ95342.1"/>
    </source>
</evidence>
<sequence>MTNKQYLSSEYFSVTTIIRHMPSRDFKRTDRVGAELRRELGTLVHAAVRDHGLPSCSVSDVEVTRDLDWATVWVTALLPHQSKEAVKALNELAIEFRRSLSRSMRLRRVPELRFKYDDSVDKGERIDQLLRESPLSDSDGSDD</sequence>
<keyword evidence="2" id="KW-0963">Cytoplasm</keyword>
<gene>
    <name evidence="2 3" type="primary">rbfA</name>
    <name evidence="3" type="ORF">GCM10007901_42970</name>
</gene>
<keyword evidence="4" id="KW-1185">Reference proteome</keyword>
<dbReference type="NCBIfam" id="TIGR00082">
    <property type="entry name" value="rbfA"/>
    <property type="match status" value="1"/>
</dbReference>
<organism evidence="3 4">
    <name type="scientific">Dyella acidisoli</name>
    <dbReference type="NCBI Taxonomy" id="1867834"/>
    <lineage>
        <taxon>Bacteria</taxon>
        <taxon>Pseudomonadati</taxon>
        <taxon>Pseudomonadota</taxon>
        <taxon>Gammaproteobacteria</taxon>
        <taxon>Lysobacterales</taxon>
        <taxon>Rhodanobacteraceae</taxon>
        <taxon>Dyella</taxon>
    </lineage>
</organism>
<dbReference type="InterPro" id="IPR020053">
    <property type="entry name" value="Ribosome-bd_factorA_CS"/>
</dbReference>
<comment type="subcellular location">
    <subcellularLocation>
        <location evidence="2">Cytoplasm</location>
    </subcellularLocation>
</comment>
<evidence type="ECO:0000256" key="1">
    <source>
        <dbReference type="ARBA" id="ARBA00022517"/>
    </source>
</evidence>
<dbReference type="HAMAP" id="MF_00003">
    <property type="entry name" value="RbfA"/>
    <property type="match status" value="1"/>
</dbReference>
<comment type="function">
    <text evidence="2">One of several proteins that assist in the late maturation steps of the functional core of the 30S ribosomal subunit. Associates with free 30S ribosomal subunits (but not with 30S subunits that are part of 70S ribosomes or polysomes). Required for efficient processing of 16S rRNA. May interact with the 5'-terminal helix region of 16S rRNA.</text>
</comment>
<comment type="similarity">
    <text evidence="2">Belongs to the RbfA family.</text>
</comment>
<comment type="caution">
    <text evidence="3">The sequence shown here is derived from an EMBL/GenBank/DDBJ whole genome shotgun (WGS) entry which is preliminary data.</text>
</comment>
<accession>A0ABQ5XX82</accession>
<dbReference type="PANTHER" id="PTHR33515:SF1">
    <property type="entry name" value="RIBOSOME-BINDING FACTOR A, CHLOROPLASTIC-RELATED"/>
    <property type="match status" value="1"/>
</dbReference>
<dbReference type="InterPro" id="IPR023799">
    <property type="entry name" value="RbfA_dom_sf"/>
</dbReference>
<dbReference type="Proteomes" id="UP001156670">
    <property type="component" value="Unassembled WGS sequence"/>
</dbReference>
<dbReference type="PANTHER" id="PTHR33515">
    <property type="entry name" value="RIBOSOME-BINDING FACTOR A, CHLOROPLASTIC-RELATED"/>
    <property type="match status" value="1"/>
</dbReference>